<dbReference type="PANTHER" id="PTHR41299">
    <property type="entry name" value="THIAMINE PYROPHOSPHOKINASE"/>
    <property type="match status" value="1"/>
</dbReference>
<keyword evidence="8" id="KW-1185">Reference proteome</keyword>
<proteinExistence type="predicted"/>
<evidence type="ECO:0000256" key="1">
    <source>
        <dbReference type="ARBA" id="ARBA00022679"/>
    </source>
</evidence>
<dbReference type="Gene3D" id="3.40.50.10240">
    <property type="entry name" value="Thiamin pyrophosphokinase, catalytic domain"/>
    <property type="match status" value="1"/>
</dbReference>
<dbReference type="GO" id="GO:0016301">
    <property type="term" value="F:kinase activity"/>
    <property type="evidence" value="ECO:0007669"/>
    <property type="project" value="UniProtKB-KW"/>
</dbReference>
<dbReference type="InterPro" id="IPR036759">
    <property type="entry name" value="TPK_catalytic_sf"/>
</dbReference>
<evidence type="ECO:0000256" key="5">
    <source>
        <dbReference type="NCBIfam" id="TIGR01378"/>
    </source>
</evidence>
<dbReference type="GO" id="GO:0005524">
    <property type="term" value="F:ATP binding"/>
    <property type="evidence" value="ECO:0007669"/>
    <property type="project" value="UniProtKB-KW"/>
</dbReference>
<dbReference type="GO" id="GO:0004788">
    <property type="term" value="F:thiamine diphosphokinase activity"/>
    <property type="evidence" value="ECO:0007669"/>
    <property type="project" value="UniProtKB-UniRule"/>
</dbReference>
<dbReference type="GO" id="GO:0030975">
    <property type="term" value="F:thiamine binding"/>
    <property type="evidence" value="ECO:0007669"/>
    <property type="project" value="InterPro"/>
</dbReference>
<dbReference type="RefSeq" id="WP_146924526.1">
    <property type="nucleotide sequence ID" value="NZ_BJUY01000017.1"/>
</dbReference>
<dbReference type="OrthoDB" id="9804377at2"/>
<gene>
    <name evidence="7" type="ORF">AKA01nite_13240</name>
</gene>
<evidence type="ECO:0000256" key="2">
    <source>
        <dbReference type="ARBA" id="ARBA00022741"/>
    </source>
</evidence>
<accession>A0A511AVL9</accession>
<dbReference type="Proteomes" id="UP000321662">
    <property type="component" value="Unassembled WGS sequence"/>
</dbReference>
<keyword evidence="1" id="KW-0808">Transferase</keyword>
<dbReference type="SMART" id="SM00983">
    <property type="entry name" value="TPK_B1_binding"/>
    <property type="match status" value="1"/>
</dbReference>
<dbReference type="InterPro" id="IPR006282">
    <property type="entry name" value="Thi_PPkinase"/>
</dbReference>
<dbReference type="AlphaFoldDB" id="A0A511AVL9"/>
<dbReference type="SUPFAM" id="SSF63999">
    <property type="entry name" value="Thiamin pyrophosphokinase, catalytic domain"/>
    <property type="match status" value="1"/>
</dbReference>
<evidence type="ECO:0000259" key="6">
    <source>
        <dbReference type="SMART" id="SM00983"/>
    </source>
</evidence>
<dbReference type="EC" id="2.7.6.2" evidence="5"/>
<keyword evidence="2" id="KW-0547">Nucleotide-binding</keyword>
<evidence type="ECO:0000256" key="4">
    <source>
        <dbReference type="ARBA" id="ARBA00022840"/>
    </source>
</evidence>
<dbReference type="CDD" id="cd07995">
    <property type="entry name" value="TPK"/>
    <property type="match status" value="1"/>
</dbReference>
<dbReference type="EMBL" id="BJUY01000017">
    <property type="protein sequence ID" value="GEK91702.1"/>
    <property type="molecule type" value="Genomic_DNA"/>
</dbReference>
<dbReference type="NCBIfam" id="TIGR01378">
    <property type="entry name" value="thi_PPkinase"/>
    <property type="match status" value="1"/>
</dbReference>
<dbReference type="GO" id="GO:0009229">
    <property type="term" value="P:thiamine diphosphate biosynthetic process"/>
    <property type="evidence" value="ECO:0007669"/>
    <property type="project" value="InterPro"/>
</dbReference>
<dbReference type="InterPro" id="IPR007371">
    <property type="entry name" value="TPK_catalytic"/>
</dbReference>
<reference evidence="7 8" key="1">
    <citation type="submission" date="2019-07" db="EMBL/GenBank/DDBJ databases">
        <title>Whole genome shotgun sequence of Alkalibacterium kapii NBRC 103247.</title>
        <authorList>
            <person name="Hosoyama A."/>
            <person name="Uohara A."/>
            <person name="Ohji S."/>
            <person name="Ichikawa N."/>
        </authorList>
    </citation>
    <scope>NUCLEOTIDE SEQUENCE [LARGE SCALE GENOMIC DNA]</scope>
    <source>
        <strain evidence="7 8">NBRC 103247</strain>
    </source>
</reference>
<dbReference type="Pfam" id="PF04263">
    <property type="entry name" value="TPK_catalytic"/>
    <property type="match status" value="1"/>
</dbReference>
<dbReference type="GO" id="GO:0006772">
    <property type="term" value="P:thiamine metabolic process"/>
    <property type="evidence" value="ECO:0007669"/>
    <property type="project" value="UniProtKB-UniRule"/>
</dbReference>
<comment type="caution">
    <text evidence="7">The sequence shown here is derived from an EMBL/GenBank/DDBJ whole genome shotgun (WGS) entry which is preliminary data.</text>
</comment>
<dbReference type="InterPro" id="IPR053149">
    <property type="entry name" value="TPK"/>
</dbReference>
<evidence type="ECO:0000313" key="8">
    <source>
        <dbReference type="Proteomes" id="UP000321662"/>
    </source>
</evidence>
<evidence type="ECO:0000313" key="7">
    <source>
        <dbReference type="EMBL" id="GEK91702.1"/>
    </source>
</evidence>
<keyword evidence="3 7" id="KW-0418">Kinase</keyword>
<organism evidence="7 8">
    <name type="scientific">Alkalibacterium kapii</name>
    <dbReference type="NCBI Taxonomy" id="426704"/>
    <lineage>
        <taxon>Bacteria</taxon>
        <taxon>Bacillati</taxon>
        <taxon>Bacillota</taxon>
        <taxon>Bacilli</taxon>
        <taxon>Lactobacillales</taxon>
        <taxon>Carnobacteriaceae</taxon>
        <taxon>Alkalibacterium</taxon>
    </lineage>
</organism>
<name>A0A511AVL9_9LACT</name>
<sequence>MKIKTAHIVLGAPIEQAVFPSPKKNDMVIGVDEGAILCLSRDIPVTVAIGDFDSVTHEQKIKLDAVISDIHEFASEKDETDAEIALEMAVADETVDEIIVYNWSGGRIDHMLSVIYMVYQPKLENAVDRLTLLDKSNTMRFYRAGEYVLNKEEGRDYLSFLTMTTVRQLTLTGVKYPVHQVSYSYPRALISNEFLKGKCHFSFKEGLVAVIQSSDN</sequence>
<keyword evidence="4" id="KW-0067">ATP-binding</keyword>
<dbReference type="Pfam" id="PF04265">
    <property type="entry name" value="TPK_B1_binding"/>
    <property type="match status" value="1"/>
</dbReference>
<dbReference type="InterPro" id="IPR007373">
    <property type="entry name" value="Thiamin_PyroPKinase_B1-bd"/>
</dbReference>
<evidence type="ECO:0000256" key="3">
    <source>
        <dbReference type="ARBA" id="ARBA00022777"/>
    </source>
</evidence>
<feature type="domain" description="Thiamin pyrophosphokinase thiamin-binding" evidence="6">
    <location>
        <begin position="145"/>
        <end position="209"/>
    </location>
</feature>
<dbReference type="PANTHER" id="PTHR41299:SF1">
    <property type="entry name" value="THIAMINE PYROPHOSPHOKINASE"/>
    <property type="match status" value="1"/>
</dbReference>
<protein>
    <recommendedName>
        <fullName evidence="5">Thiamine diphosphokinase</fullName>
        <ecNumber evidence="5">2.7.6.2</ecNumber>
    </recommendedName>
</protein>